<sequence>MTDDDEQGDGERLGRFIQQTLRSVENQLSDAKRAYSDGKRAALAGLPTDEDGRARIVCRRHAEYRAVSLDPASRPDCFDADHPDCQGCVEDIRDGSIETW</sequence>
<dbReference type="AlphaFoldDB" id="A0AAW4PDD2"/>
<accession>A0AAW4PDD2</accession>
<reference evidence="1 2" key="1">
    <citation type="submission" date="2021-06" db="EMBL/GenBank/DDBJ databases">
        <title>Halomicroarcula sp. a new haloarchaeum isolated from saline soil.</title>
        <authorList>
            <person name="Duran-Viseras A."/>
            <person name="Sanchez-Porro C."/>
            <person name="Ventosa A."/>
        </authorList>
    </citation>
    <scope>NUCLEOTIDE SEQUENCE [LARGE SCALE GENOMIC DNA]</scope>
    <source>
        <strain evidence="1 2">F27</strain>
    </source>
</reference>
<evidence type="ECO:0000313" key="2">
    <source>
        <dbReference type="Proteomes" id="UP001430455"/>
    </source>
</evidence>
<dbReference type="EMBL" id="RKLT01000004">
    <property type="protein sequence ID" value="MBX0295905.1"/>
    <property type="molecule type" value="Genomic_DNA"/>
</dbReference>
<organism evidence="1 2">
    <name type="scientific">Haloarcula nitratireducens</name>
    <dbReference type="NCBI Taxonomy" id="2487749"/>
    <lineage>
        <taxon>Archaea</taxon>
        <taxon>Methanobacteriati</taxon>
        <taxon>Methanobacteriota</taxon>
        <taxon>Stenosarchaea group</taxon>
        <taxon>Halobacteria</taxon>
        <taxon>Halobacteriales</taxon>
        <taxon>Haloarculaceae</taxon>
        <taxon>Haloarcula</taxon>
    </lineage>
</organism>
<dbReference type="InterPro" id="IPR055517">
    <property type="entry name" value="DUF7091"/>
</dbReference>
<protein>
    <submittedName>
        <fullName evidence="1">Uncharacterized protein</fullName>
    </submittedName>
</protein>
<dbReference type="Proteomes" id="UP001430455">
    <property type="component" value="Unassembled WGS sequence"/>
</dbReference>
<dbReference type="Pfam" id="PF23367">
    <property type="entry name" value="DUF7091"/>
    <property type="match status" value="1"/>
</dbReference>
<evidence type="ECO:0000313" key="1">
    <source>
        <dbReference type="EMBL" id="MBX0295905.1"/>
    </source>
</evidence>
<gene>
    <name evidence="1" type="ORF">EGH23_13565</name>
</gene>
<proteinExistence type="predicted"/>
<dbReference type="RefSeq" id="WP_220580519.1">
    <property type="nucleotide sequence ID" value="NZ_RKLT01000004.1"/>
</dbReference>
<keyword evidence="2" id="KW-1185">Reference proteome</keyword>
<name>A0AAW4PDD2_9EURY</name>
<comment type="caution">
    <text evidence="1">The sequence shown here is derived from an EMBL/GenBank/DDBJ whole genome shotgun (WGS) entry which is preliminary data.</text>
</comment>